<dbReference type="OrthoDB" id="185373at2759"/>
<dbReference type="Proteomes" id="UP000236161">
    <property type="component" value="Unassembled WGS sequence"/>
</dbReference>
<dbReference type="InterPro" id="IPR032867">
    <property type="entry name" value="DYW_dom"/>
</dbReference>
<dbReference type="InterPro" id="IPR011990">
    <property type="entry name" value="TPR-like_helical_dom_sf"/>
</dbReference>
<dbReference type="Pfam" id="PF20430">
    <property type="entry name" value="Eplus_motif"/>
    <property type="match status" value="1"/>
</dbReference>
<dbReference type="GO" id="GO:0016787">
    <property type="term" value="F:hydrolase activity"/>
    <property type="evidence" value="ECO:0007669"/>
    <property type="project" value="UniProtKB-KW"/>
</dbReference>
<reference evidence="4 5" key="1">
    <citation type="journal article" date="2017" name="Nature">
        <title>The Apostasia genome and the evolution of orchids.</title>
        <authorList>
            <person name="Zhang G.Q."/>
            <person name="Liu K.W."/>
            <person name="Li Z."/>
            <person name="Lohaus R."/>
            <person name="Hsiao Y.Y."/>
            <person name="Niu S.C."/>
            <person name="Wang J.Y."/>
            <person name="Lin Y.C."/>
            <person name="Xu Q."/>
            <person name="Chen L.J."/>
            <person name="Yoshida K."/>
            <person name="Fujiwara S."/>
            <person name="Wang Z.W."/>
            <person name="Zhang Y.Q."/>
            <person name="Mitsuda N."/>
            <person name="Wang M."/>
            <person name="Liu G.H."/>
            <person name="Pecoraro L."/>
            <person name="Huang H.X."/>
            <person name="Xiao X.J."/>
            <person name="Lin M."/>
            <person name="Wu X.Y."/>
            <person name="Wu W.L."/>
            <person name="Chen Y.Y."/>
            <person name="Chang S.B."/>
            <person name="Sakamoto S."/>
            <person name="Ohme-Takagi M."/>
            <person name="Yagi M."/>
            <person name="Zeng S.J."/>
            <person name="Shen C.Y."/>
            <person name="Yeh C.M."/>
            <person name="Luo Y.B."/>
            <person name="Tsai W.C."/>
            <person name="Van de Peer Y."/>
            <person name="Liu Z.J."/>
        </authorList>
    </citation>
    <scope>NUCLEOTIDE SEQUENCE [LARGE SCALE GENOMIC DNA]</scope>
    <source>
        <strain evidence="5">cv. Shenzhen</strain>
        <tissue evidence="4">Stem</tissue>
    </source>
</reference>
<dbReference type="PANTHER" id="PTHR47926:SF402">
    <property type="entry name" value="TETRATRICOPEPTIDE-LIKE HELICAL DOMAIN SUPERFAMILY, DYW DOMAIN-CONTAINING PROTEIN"/>
    <property type="match status" value="1"/>
</dbReference>
<dbReference type="FunFam" id="1.25.40.10:FF:000031">
    <property type="entry name" value="Pentatricopeptide repeat-containing protein mitochondrial"/>
    <property type="match status" value="1"/>
</dbReference>
<dbReference type="NCBIfam" id="TIGR00756">
    <property type="entry name" value="PPR"/>
    <property type="match status" value="5"/>
</dbReference>
<keyword evidence="1" id="KW-0677">Repeat</keyword>
<dbReference type="GO" id="GO:0008270">
    <property type="term" value="F:zinc ion binding"/>
    <property type="evidence" value="ECO:0007669"/>
    <property type="project" value="InterPro"/>
</dbReference>
<organism evidence="4 5">
    <name type="scientific">Apostasia shenzhenica</name>
    <dbReference type="NCBI Taxonomy" id="1088818"/>
    <lineage>
        <taxon>Eukaryota</taxon>
        <taxon>Viridiplantae</taxon>
        <taxon>Streptophyta</taxon>
        <taxon>Embryophyta</taxon>
        <taxon>Tracheophyta</taxon>
        <taxon>Spermatophyta</taxon>
        <taxon>Magnoliopsida</taxon>
        <taxon>Liliopsida</taxon>
        <taxon>Asparagales</taxon>
        <taxon>Orchidaceae</taxon>
        <taxon>Apostasioideae</taxon>
        <taxon>Apostasia</taxon>
    </lineage>
</organism>
<feature type="repeat" description="PPR" evidence="2">
    <location>
        <begin position="219"/>
        <end position="253"/>
    </location>
</feature>
<evidence type="ECO:0000259" key="3">
    <source>
        <dbReference type="Pfam" id="PF14432"/>
    </source>
</evidence>
<feature type="repeat" description="PPR" evidence="2">
    <location>
        <begin position="320"/>
        <end position="354"/>
    </location>
</feature>
<dbReference type="Pfam" id="PF20431">
    <property type="entry name" value="E_motif"/>
    <property type="match status" value="1"/>
</dbReference>
<dbReference type="Pfam" id="PF13041">
    <property type="entry name" value="PPR_2"/>
    <property type="match status" value="2"/>
</dbReference>
<evidence type="ECO:0000256" key="1">
    <source>
        <dbReference type="ARBA" id="ARBA00022737"/>
    </source>
</evidence>
<dbReference type="InterPro" id="IPR002885">
    <property type="entry name" value="PPR_rpt"/>
</dbReference>
<accession>A0A2I0AJU7</accession>
<protein>
    <submittedName>
        <fullName evidence="4">Pentatricopeptide repeat-containing protein</fullName>
        <ecNumber evidence="4">3.6.1.-</ecNumber>
    </submittedName>
</protein>
<dbReference type="EMBL" id="KZ451978">
    <property type="protein sequence ID" value="PKA55736.1"/>
    <property type="molecule type" value="Genomic_DNA"/>
</dbReference>
<sequence length="686" mass="77277">MDLLLHPIPRTPTTLSAEDLLARRRAVLQGLASCFSMSEIRQYHSQLIRLGLSSDNDAAGRLLRFCAISPAGDLLYALRLFQRLPNPDPFIFNTLFHSPFLSSPLLIYTQMLLRSVHPNQFTFPSLFKSLSSVCDPRSLSAGRQVHAHVFKLGFHSDSFSQNNLISFYFSCVIPADARQVFDKMPHRSVIAWTTMVGGLCDLGFVEEARNLFDEMPERNSVTWNAMISGYVRNGSYLQALRLFDLMREEGFELEKFTAASLLAACAGLCALEQGRWIHRYIERNGIEVDTKLATTIIDMYCKCGCLEKAYDVFNSLPTKGISSWNSMIGGLATHGRGEEAIKLFGEMEKEMVPPDDITLTNLLSACAHVGFVDQGRKLFDRMVLAHGINPKMEHFGCLVDLYGRAGRLREAEKVIDEMPMEPDASVLGALLGACRIHGNVDLGERIGKRVVELDPKNSGRYVLLANLYAIAGRLEDAANARRLMDDRGVKKETGRSMIEKDCVINEFVAGDKAHPEAREIYDMVDEMLQRIRRHGYVPDTGGGLQDIDEEENPLCYHCEKLAIAFGLMKTKQGETMRICKNLRVCRDCHEASKLISLTYEREIIVRDRNRFHHFKGGQCSCNDYCDHVRFDLPSITMTTSDIFKIKNKSLHRVHISTPNSSKSEHGSLQVQYDAAVKIMLIKNPKF</sequence>
<feature type="repeat" description="PPR" evidence="2">
    <location>
        <begin position="355"/>
        <end position="390"/>
    </location>
</feature>
<dbReference type="AlphaFoldDB" id="A0A2I0AJU7"/>
<dbReference type="GO" id="GO:0003723">
    <property type="term" value="F:RNA binding"/>
    <property type="evidence" value="ECO:0007669"/>
    <property type="project" value="InterPro"/>
</dbReference>
<keyword evidence="5" id="KW-1185">Reference proteome</keyword>
<gene>
    <name evidence="4" type="primary">PCMP-H88</name>
    <name evidence="4" type="ORF">AXF42_Ash012028</name>
</gene>
<evidence type="ECO:0000313" key="4">
    <source>
        <dbReference type="EMBL" id="PKA55736.1"/>
    </source>
</evidence>
<evidence type="ECO:0000256" key="2">
    <source>
        <dbReference type="PROSITE-ProRule" id="PRU00708"/>
    </source>
</evidence>
<dbReference type="STRING" id="1088818.A0A2I0AJU7"/>
<dbReference type="GO" id="GO:0009451">
    <property type="term" value="P:RNA modification"/>
    <property type="evidence" value="ECO:0007669"/>
    <property type="project" value="InterPro"/>
</dbReference>
<evidence type="ECO:0000313" key="5">
    <source>
        <dbReference type="Proteomes" id="UP000236161"/>
    </source>
</evidence>
<name>A0A2I0AJU7_9ASPA</name>
<feature type="domain" description="DYW" evidence="3">
    <location>
        <begin position="535"/>
        <end position="624"/>
    </location>
</feature>
<dbReference type="SUPFAM" id="SSF48452">
    <property type="entry name" value="TPR-like"/>
    <property type="match status" value="1"/>
</dbReference>
<dbReference type="FunFam" id="1.25.40.10:FF:000442">
    <property type="entry name" value="Pentatricopeptide repeat-containing protein At3g49710"/>
    <property type="match status" value="1"/>
</dbReference>
<dbReference type="FunFam" id="1.25.40.10:FF:000366">
    <property type="entry name" value="Pentatricopeptide (PPR) repeat-containing protein"/>
    <property type="match status" value="1"/>
</dbReference>
<dbReference type="Gene3D" id="1.25.40.10">
    <property type="entry name" value="Tetratricopeptide repeat domain"/>
    <property type="match status" value="3"/>
</dbReference>
<dbReference type="InterPro" id="IPR046848">
    <property type="entry name" value="E_motif"/>
</dbReference>
<dbReference type="InterPro" id="IPR046849">
    <property type="entry name" value="E2_motif"/>
</dbReference>
<dbReference type="PROSITE" id="PS51375">
    <property type="entry name" value="PPR"/>
    <property type="match status" value="4"/>
</dbReference>
<feature type="repeat" description="PPR" evidence="2">
    <location>
        <begin position="188"/>
        <end position="218"/>
    </location>
</feature>
<keyword evidence="4" id="KW-0378">Hydrolase</keyword>
<dbReference type="Pfam" id="PF01535">
    <property type="entry name" value="PPR"/>
    <property type="match status" value="1"/>
</dbReference>
<dbReference type="InterPro" id="IPR046960">
    <property type="entry name" value="PPR_At4g14850-like_plant"/>
</dbReference>
<dbReference type="PANTHER" id="PTHR47926">
    <property type="entry name" value="PENTATRICOPEPTIDE REPEAT-CONTAINING PROTEIN"/>
    <property type="match status" value="1"/>
</dbReference>
<dbReference type="Pfam" id="PF14432">
    <property type="entry name" value="DYW_deaminase"/>
    <property type="match status" value="1"/>
</dbReference>
<dbReference type="Pfam" id="PF12854">
    <property type="entry name" value="PPR_1"/>
    <property type="match status" value="1"/>
</dbReference>
<dbReference type="EC" id="3.6.1.-" evidence="4"/>
<proteinExistence type="predicted"/>